<comment type="caution">
    <text evidence="1">The sequence shown here is derived from an EMBL/GenBank/DDBJ whole genome shotgun (WGS) entry which is preliminary data.</text>
</comment>
<dbReference type="PIRSF" id="PIRSF039032">
    <property type="entry name" value="HigB-2"/>
    <property type="match status" value="1"/>
</dbReference>
<gene>
    <name evidence="1" type="ORF">IFK94_09290</name>
</gene>
<evidence type="ECO:0000313" key="1">
    <source>
        <dbReference type="EMBL" id="MBD3868307.1"/>
    </source>
</evidence>
<name>A0A8J7CD66_9BACT</name>
<dbReference type="InterPro" id="IPR009387">
    <property type="entry name" value="HigB-2"/>
</dbReference>
<sequence>MEFIETPVFTKEVRRHLDDMAYRALQLALLLRPEQGRLIQGSGGLRKLRWRSKVRGKRGALRLIYYWDPGSDGLYLLFLYEKGSQENLTPTQLKILSRIVREELK</sequence>
<dbReference type="Proteomes" id="UP000648239">
    <property type="component" value="Unassembled WGS sequence"/>
</dbReference>
<dbReference type="AlphaFoldDB" id="A0A8J7CD66"/>
<reference evidence="1 2" key="1">
    <citation type="submission" date="2020-08" db="EMBL/GenBank/DDBJ databases">
        <title>Acidobacteriota in marine sediments use diverse sulfur dissimilation pathways.</title>
        <authorList>
            <person name="Wasmund K."/>
        </authorList>
    </citation>
    <scope>NUCLEOTIDE SEQUENCE [LARGE SCALE GENOMIC DNA]</scope>
    <source>
        <strain evidence="1">MAG AM4</strain>
    </source>
</reference>
<proteinExistence type="predicted"/>
<evidence type="ECO:0000313" key="2">
    <source>
        <dbReference type="Proteomes" id="UP000648239"/>
    </source>
</evidence>
<dbReference type="EMBL" id="JACXWD010000027">
    <property type="protein sequence ID" value="MBD3868307.1"/>
    <property type="molecule type" value="Genomic_DNA"/>
</dbReference>
<evidence type="ECO:0008006" key="3">
    <source>
        <dbReference type="Google" id="ProtNLM"/>
    </source>
</evidence>
<protein>
    <recommendedName>
        <fullName evidence="3">Toxin HigB-2</fullName>
    </recommendedName>
</protein>
<organism evidence="1 2">
    <name type="scientific">Candidatus Polarisedimenticola svalbardensis</name>
    <dbReference type="NCBI Taxonomy" id="2886004"/>
    <lineage>
        <taxon>Bacteria</taxon>
        <taxon>Pseudomonadati</taxon>
        <taxon>Acidobacteriota</taxon>
        <taxon>Candidatus Polarisedimenticolia</taxon>
        <taxon>Candidatus Polarisedimenticolales</taxon>
        <taxon>Candidatus Polarisedimenticolaceae</taxon>
        <taxon>Candidatus Polarisedimenticola</taxon>
    </lineage>
</organism>
<accession>A0A8J7CD66</accession>